<protein>
    <submittedName>
        <fullName evidence="1">Uncharacterized protein</fullName>
    </submittedName>
</protein>
<evidence type="ECO:0000313" key="1">
    <source>
        <dbReference type="EMBL" id="CAD9961853.1"/>
    </source>
</evidence>
<accession>A0A7S2Y9K3</accession>
<reference evidence="1" key="1">
    <citation type="submission" date="2021-01" db="EMBL/GenBank/DDBJ databases">
        <authorList>
            <person name="Corre E."/>
            <person name="Pelletier E."/>
            <person name="Niang G."/>
            <person name="Scheremetjew M."/>
            <person name="Finn R."/>
            <person name="Kale V."/>
            <person name="Holt S."/>
            <person name="Cochrane G."/>
            <person name="Meng A."/>
            <person name="Brown T."/>
            <person name="Cohen L."/>
        </authorList>
    </citation>
    <scope>NUCLEOTIDE SEQUENCE</scope>
    <source>
        <strain evidence="1">CCMP125</strain>
    </source>
</reference>
<dbReference type="AlphaFoldDB" id="A0A7S2Y9K3"/>
<dbReference type="EMBL" id="HBHT01015378">
    <property type="protein sequence ID" value="CAD9961853.1"/>
    <property type="molecule type" value="Transcribed_RNA"/>
</dbReference>
<name>A0A7S2Y9K3_9STRA</name>
<gene>
    <name evidence="1" type="ORF">APAL1065_LOCUS10255</name>
</gene>
<sequence length="136" mass="15208">MAQETSTRGSDFFTRASFIIAQAMFSTTRLIMRAVQHFHLVSLINSKNDVDEERAEEEDPPRGMDNARLITSLGRGDLIFCCFDSGRWCRQDGISPIVHVLSNLTKLLESLATVRGGSSPIAVLTKHMRIQVMVHC</sequence>
<organism evidence="1">
    <name type="scientific">Entomoneis paludosa</name>
    <dbReference type="NCBI Taxonomy" id="265537"/>
    <lineage>
        <taxon>Eukaryota</taxon>
        <taxon>Sar</taxon>
        <taxon>Stramenopiles</taxon>
        <taxon>Ochrophyta</taxon>
        <taxon>Bacillariophyta</taxon>
        <taxon>Bacillariophyceae</taxon>
        <taxon>Bacillariophycidae</taxon>
        <taxon>Entomoneidaceae</taxon>
        <taxon>Entomoneis</taxon>
    </lineage>
</organism>
<proteinExistence type="predicted"/>